<evidence type="ECO:0000256" key="1">
    <source>
        <dbReference type="SAM" id="MobiDB-lite"/>
    </source>
</evidence>
<name>A0A455T930_9CHLR</name>
<dbReference type="EMBL" id="AP019377">
    <property type="protein sequence ID" value="BBH95964.1"/>
    <property type="molecule type" value="Genomic_DNA"/>
</dbReference>
<dbReference type="AlphaFoldDB" id="A0A455T930"/>
<evidence type="ECO:0000313" key="3">
    <source>
        <dbReference type="EMBL" id="BBH95964.1"/>
    </source>
</evidence>
<dbReference type="InterPro" id="IPR002577">
    <property type="entry name" value="HTH_HxlR"/>
</dbReference>
<organism evidence="3">
    <name type="scientific">Thermogemmatispora argillosa</name>
    <dbReference type="NCBI Taxonomy" id="2045280"/>
    <lineage>
        <taxon>Bacteria</taxon>
        <taxon>Bacillati</taxon>
        <taxon>Chloroflexota</taxon>
        <taxon>Ktedonobacteria</taxon>
        <taxon>Thermogemmatisporales</taxon>
        <taxon>Thermogemmatisporaceae</taxon>
        <taxon>Thermogemmatispora</taxon>
    </lineage>
</organism>
<dbReference type="PROSITE" id="PS51118">
    <property type="entry name" value="HTH_HXLR"/>
    <property type="match status" value="1"/>
</dbReference>
<dbReference type="InterPro" id="IPR025497">
    <property type="entry name" value="PatA-like_N"/>
</dbReference>
<sequence length="203" mass="22250">MTDHLVTIIQLIQLARGSGTLTVWRGTGELFEEGAITFVKGQVTQASAGRRKDHAALNWLSTWGRCRYNFTPAVLDEATKQLLAWLAAGVTQPPRPTTPASSQGPPTTTRGSQPGASAGGRVQQARTSDASYYAVPCPLLPFQQALSLIEQQRLSRAHRQLFLLIDGRRRVLDLAQLMGKEPQVVNQLLSDLEQRGIIQRKGL</sequence>
<dbReference type="Pfam" id="PF14332">
    <property type="entry name" value="DUF4388"/>
    <property type="match status" value="1"/>
</dbReference>
<evidence type="ECO:0000259" key="2">
    <source>
        <dbReference type="PROSITE" id="PS51118"/>
    </source>
</evidence>
<reference evidence="3" key="1">
    <citation type="submission" date="2018-12" db="EMBL/GenBank/DDBJ databases">
        <title>Novel natural products biosynthetic potential of the class Ktedonobacteria.</title>
        <authorList>
            <person name="Zheng Y."/>
            <person name="Saitou A."/>
            <person name="Wang C.M."/>
            <person name="Toyoda A."/>
            <person name="Minakuchi Y."/>
            <person name="Sekiguchi Y."/>
            <person name="Ueda K."/>
            <person name="Takano H."/>
            <person name="Sakai Y."/>
            <person name="Yokota A."/>
            <person name="Yabe S."/>
        </authorList>
    </citation>
    <scope>NUCLEOTIDE SEQUENCE</scope>
    <source>
        <strain evidence="3">A3-2</strain>
    </source>
</reference>
<dbReference type="InterPro" id="IPR036390">
    <property type="entry name" value="WH_DNA-bd_sf"/>
</dbReference>
<accession>A0A455T930</accession>
<feature type="compositionally biased region" description="Polar residues" evidence="1">
    <location>
        <begin position="98"/>
        <end position="115"/>
    </location>
</feature>
<gene>
    <name evidence="3" type="ORF">KTA_41630</name>
</gene>
<proteinExistence type="predicted"/>
<dbReference type="SUPFAM" id="SSF46785">
    <property type="entry name" value="Winged helix' DNA-binding domain"/>
    <property type="match status" value="1"/>
</dbReference>
<protein>
    <recommendedName>
        <fullName evidence="2">HTH hxlR-type domain-containing protein</fullName>
    </recommendedName>
</protein>
<feature type="region of interest" description="Disordered" evidence="1">
    <location>
        <begin position="91"/>
        <end position="123"/>
    </location>
</feature>
<feature type="domain" description="HTH hxlR-type" evidence="2">
    <location>
        <begin position="137"/>
        <end position="203"/>
    </location>
</feature>